<dbReference type="HOGENOM" id="CLU_639415_0_0_1"/>
<dbReference type="SUPFAM" id="SSF100920">
    <property type="entry name" value="Heat shock protein 70kD (HSP70), peptide-binding domain"/>
    <property type="match status" value="1"/>
</dbReference>
<reference evidence="5" key="1">
    <citation type="journal article" date="2014" name="Proc. Natl. Acad. Sci. U.S.A.">
        <title>Extensive sampling of basidiomycete genomes demonstrates inadequacy of the white-rot/brown-rot paradigm for wood decay fungi.</title>
        <authorList>
            <person name="Riley R."/>
            <person name="Salamov A.A."/>
            <person name="Brown D.W."/>
            <person name="Nagy L.G."/>
            <person name="Floudas D."/>
            <person name="Held B.W."/>
            <person name="Levasseur A."/>
            <person name="Lombard V."/>
            <person name="Morin E."/>
            <person name="Otillar R."/>
            <person name="Lindquist E.A."/>
            <person name="Sun H."/>
            <person name="LaButti K.M."/>
            <person name="Schmutz J."/>
            <person name="Jabbour D."/>
            <person name="Luo H."/>
            <person name="Baker S.E."/>
            <person name="Pisabarro A.G."/>
            <person name="Walton J.D."/>
            <person name="Blanchette R.A."/>
            <person name="Henrissat B."/>
            <person name="Martin F."/>
            <person name="Cullen D."/>
            <person name="Hibbett D.S."/>
            <person name="Grigoriev I.V."/>
        </authorList>
    </citation>
    <scope>NUCLEOTIDE SEQUENCE [LARGE SCALE GENOMIC DNA]</scope>
    <source>
        <strain evidence="5">CBS 339.88</strain>
    </source>
</reference>
<dbReference type="InterPro" id="IPR029047">
    <property type="entry name" value="HSP70_peptide-bd_sf"/>
</dbReference>
<dbReference type="InterPro" id="IPR013126">
    <property type="entry name" value="Hsp_70_fam"/>
</dbReference>
<keyword evidence="1" id="KW-0547">Nucleotide-binding</keyword>
<name>A0A067SYQ0_GALM3</name>
<dbReference type="GO" id="GO:0005524">
    <property type="term" value="F:ATP binding"/>
    <property type="evidence" value="ECO:0007669"/>
    <property type="project" value="UniProtKB-KW"/>
</dbReference>
<evidence type="ECO:0000313" key="4">
    <source>
        <dbReference type="EMBL" id="KDR75981.1"/>
    </source>
</evidence>
<dbReference type="Pfam" id="PF00012">
    <property type="entry name" value="HSP70"/>
    <property type="match status" value="1"/>
</dbReference>
<dbReference type="OrthoDB" id="3037355at2759"/>
<keyword evidence="5" id="KW-1185">Reference proteome</keyword>
<dbReference type="Proteomes" id="UP000027222">
    <property type="component" value="Unassembled WGS sequence"/>
</dbReference>
<dbReference type="AlphaFoldDB" id="A0A067SYQ0"/>
<evidence type="ECO:0000256" key="3">
    <source>
        <dbReference type="SAM" id="MobiDB-lite"/>
    </source>
</evidence>
<organism evidence="4 5">
    <name type="scientific">Galerina marginata (strain CBS 339.88)</name>
    <dbReference type="NCBI Taxonomy" id="685588"/>
    <lineage>
        <taxon>Eukaryota</taxon>
        <taxon>Fungi</taxon>
        <taxon>Dikarya</taxon>
        <taxon>Basidiomycota</taxon>
        <taxon>Agaricomycotina</taxon>
        <taxon>Agaricomycetes</taxon>
        <taxon>Agaricomycetidae</taxon>
        <taxon>Agaricales</taxon>
        <taxon>Agaricineae</taxon>
        <taxon>Strophariaceae</taxon>
        <taxon>Galerina</taxon>
    </lineage>
</organism>
<evidence type="ECO:0000313" key="5">
    <source>
        <dbReference type="Proteomes" id="UP000027222"/>
    </source>
</evidence>
<keyword evidence="2" id="KW-0067">ATP-binding</keyword>
<evidence type="ECO:0000256" key="1">
    <source>
        <dbReference type="ARBA" id="ARBA00022741"/>
    </source>
</evidence>
<dbReference type="EMBL" id="KL142379">
    <property type="protein sequence ID" value="KDR75981.1"/>
    <property type="molecule type" value="Genomic_DNA"/>
</dbReference>
<dbReference type="PANTHER" id="PTHR19375">
    <property type="entry name" value="HEAT SHOCK PROTEIN 70KDA"/>
    <property type="match status" value="1"/>
</dbReference>
<protein>
    <submittedName>
        <fullName evidence="4">Uncharacterized protein</fullName>
    </submittedName>
</protein>
<evidence type="ECO:0000256" key="2">
    <source>
        <dbReference type="ARBA" id="ARBA00022840"/>
    </source>
</evidence>
<dbReference type="STRING" id="685588.A0A067SYQ0"/>
<dbReference type="Gene3D" id="2.60.34.10">
    <property type="entry name" value="Substrate Binding Domain Of DNAk, Chain A, domain 1"/>
    <property type="match status" value="1"/>
</dbReference>
<feature type="region of interest" description="Disordered" evidence="3">
    <location>
        <begin position="397"/>
        <end position="429"/>
    </location>
</feature>
<sequence>MPFIIGIALINLDAGSPVFVEVISGDDEIFNNSFHEQIVDPSNMISTFEKIATVIGGPFYAISLSLPSFLTKEEREAIVKAAKAVPAFSVRWIRPIENINTVLYSKPWIQVDYKAQYELVLEIASDAATSRLISTQVEENFRELALEKEITIKTISSVELVAELVDPALAALKDMPPQPPQPEHNYKIVVEEHSLKRVLILDSSPYFVSPLVNALKSKFQGLKPPVEILVESSSSALARYAAARALEDHQADLRWEAGEFFIFNVAPLRVGIVKADGFVATAIKRNWALPVSHTLMFTTSKDNQTSATIKFVAGIAPRAADDNTVIVELVLRGLKPGPKGVPRISITIDVEQMERTRIVAEEVTDGWTAGGATASVELERLLGDMAGDDIASIVENHRDLADGNAPRDPEAEDSEARWYGKDVLGDLPE</sequence>
<accession>A0A067SYQ0</accession>
<proteinExistence type="predicted"/>
<dbReference type="GO" id="GO:0140662">
    <property type="term" value="F:ATP-dependent protein folding chaperone"/>
    <property type="evidence" value="ECO:0007669"/>
    <property type="project" value="InterPro"/>
</dbReference>
<gene>
    <name evidence="4" type="ORF">GALMADRAFT_247176</name>
</gene>